<dbReference type="GO" id="GO:0016627">
    <property type="term" value="F:oxidoreductase activity, acting on the CH-CH group of donors"/>
    <property type="evidence" value="ECO:0007669"/>
    <property type="project" value="InterPro"/>
</dbReference>
<feature type="transmembrane region" description="Helical" evidence="10">
    <location>
        <begin position="158"/>
        <end position="176"/>
    </location>
</feature>
<keyword evidence="6 10" id="KW-1133">Transmembrane helix</keyword>
<sequence length="295" mass="34574">MSISLASRGRKIKSLPKNLEFPLDGSIDQLKEEISQKTRLPIERLRLSTVDGTVLIPGKTLRKFGIGTGTTIWVKDLGPQIGWRTVYVIEYLGPLIIHSLFVLGLKHVYRQEFNLSLNQKIAFIMIILHFLKREYESIYVHRFSSATMPFRNIFKNCFHYHVLSGLLLAFFIYGPWHSQDYICPKLLAFYSFGWTVSLLSNLKIHLKLRDLRPEGSSKRAIPYGFGFNWVSCPNYFFESLEWLFFALITRSWASWLFLAVGSAQMWVWAQKKHQRYVKEFPNYPKSRKVLIPYFM</sequence>
<keyword evidence="5" id="KW-0521">NADP</keyword>
<dbReference type="PROSITE" id="PS50244">
    <property type="entry name" value="S5A_REDUCTASE"/>
    <property type="match status" value="1"/>
</dbReference>
<dbReference type="EMBL" id="CP115611">
    <property type="protein sequence ID" value="WBW72283.1"/>
    <property type="molecule type" value="Genomic_DNA"/>
</dbReference>
<dbReference type="GO" id="GO:0005789">
    <property type="term" value="C:endoplasmic reticulum membrane"/>
    <property type="evidence" value="ECO:0007669"/>
    <property type="project" value="UniProtKB-SubCell"/>
</dbReference>
<protein>
    <submittedName>
        <fullName evidence="12">Enoyl-[acyl-carrier-protein] reductase</fullName>
    </submittedName>
</protein>
<dbReference type="GO" id="GO:0042761">
    <property type="term" value="P:very long-chain fatty acid biosynthetic process"/>
    <property type="evidence" value="ECO:0007669"/>
    <property type="project" value="TreeGrafter"/>
</dbReference>
<dbReference type="PANTHER" id="PTHR10556">
    <property type="entry name" value="3-OXO-5-ALPHA-STEROID 4-DEHYDROGENASE"/>
    <property type="match status" value="1"/>
</dbReference>
<evidence type="ECO:0000256" key="9">
    <source>
        <dbReference type="ARBA" id="ARBA00023136"/>
    </source>
</evidence>
<evidence type="ECO:0000256" key="8">
    <source>
        <dbReference type="ARBA" id="ARBA00023098"/>
    </source>
</evidence>
<dbReference type="PROSITE" id="PS50053">
    <property type="entry name" value="UBIQUITIN_2"/>
    <property type="match status" value="1"/>
</dbReference>
<dbReference type="PANTHER" id="PTHR10556:SF28">
    <property type="entry name" value="VERY-LONG-CHAIN ENOYL-COA REDUCTASE"/>
    <property type="match status" value="1"/>
</dbReference>
<comment type="similarity">
    <text evidence="2">Belongs to the steroid 5-alpha reductase family.</text>
</comment>
<proteinExistence type="inferred from homology"/>
<evidence type="ECO:0000256" key="3">
    <source>
        <dbReference type="ARBA" id="ARBA00022516"/>
    </source>
</evidence>
<dbReference type="RefSeq" id="XP_056036526.1">
    <property type="nucleotide sequence ID" value="XM_056180242.1"/>
</dbReference>
<keyword evidence="7" id="KW-0560">Oxidoreductase</keyword>
<accession>A0AAE9WAB8</accession>
<dbReference type="KEGG" id="som:SOMG_01449"/>
<evidence type="ECO:0000256" key="6">
    <source>
        <dbReference type="ARBA" id="ARBA00022989"/>
    </source>
</evidence>
<reference evidence="12 13" key="1">
    <citation type="journal article" date="2023" name="G3 (Bethesda)">
        <title>A high-quality reference genome for the fission yeast Schizosaccharomyces osmophilus.</title>
        <authorList>
            <person name="Jia G.S."/>
            <person name="Zhang W.C."/>
            <person name="Liang Y."/>
            <person name="Liu X.H."/>
            <person name="Rhind N."/>
            <person name="Pidoux A."/>
            <person name="Brysch-Herzberg M."/>
            <person name="Du L.L."/>
        </authorList>
    </citation>
    <scope>NUCLEOTIDE SEQUENCE [LARGE SCALE GENOMIC DNA]</scope>
    <source>
        <strain evidence="12 13">CBS 15793</strain>
    </source>
</reference>
<feature type="domain" description="Ubiquitin-like" evidence="11">
    <location>
        <begin position="1"/>
        <end position="72"/>
    </location>
</feature>
<evidence type="ECO:0000313" key="13">
    <source>
        <dbReference type="Proteomes" id="UP001212411"/>
    </source>
</evidence>
<evidence type="ECO:0000259" key="11">
    <source>
        <dbReference type="PROSITE" id="PS50053"/>
    </source>
</evidence>
<organism evidence="12 13">
    <name type="scientific">Schizosaccharomyces osmophilus</name>
    <dbReference type="NCBI Taxonomy" id="2545709"/>
    <lineage>
        <taxon>Eukaryota</taxon>
        <taxon>Fungi</taxon>
        <taxon>Dikarya</taxon>
        <taxon>Ascomycota</taxon>
        <taxon>Taphrinomycotina</taxon>
        <taxon>Schizosaccharomycetes</taxon>
        <taxon>Schizosaccharomycetales</taxon>
        <taxon>Schizosaccharomycetaceae</taxon>
        <taxon>Schizosaccharomyces</taxon>
    </lineage>
</organism>
<evidence type="ECO:0000256" key="7">
    <source>
        <dbReference type="ARBA" id="ARBA00023002"/>
    </source>
</evidence>
<dbReference type="Gene3D" id="3.10.20.90">
    <property type="entry name" value="Phosphatidylinositol 3-kinase Catalytic Subunit, Chain A, domain 1"/>
    <property type="match status" value="1"/>
</dbReference>
<comment type="subcellular location">
    <subcellularLocation>
        <location evidence="1">Endoplasmic reticulum membrane</location>
        <topology evidence="1">Multi-pass membrane protein</topology>
    </subcellularLocation>
</comment>
<dbReference type="GeneID" id="80874931"/>
<evidence type="ECO:0000256" key="5">
    <source>
        <dbReference type="ARBA" id="ARBA00022857"/>
    </source>
</evidence>
<evidence type="ECO:0000256" key="4">
    <source>
        <dbReference type="ARBA" id="ARBA00022692"/>
    </source>
</evidence>
<keyword evidence="3" id="KW-0444">Lipid biosynthesis</keyword>
<evidence type="ECO:0000256" key="10">
    <source>
        <dbReference type="SAM" id="Phobius"/>
    </source>
</evidence>
<keyword evidence="13" id="KW-1185">Reference proteome</keyword>
<dbReference type="InterPro" id="IPR039357">
    <property type="entry name" value="SRD5A/TECR"/>
</dbReference>
<evidence type="ECO:0000313" key="12">
    <source>
        <dbReference type="EMBL" id="WBW72283.1"/>
    </source>
</evidence>
<dbReference type="Pfam" id="PF00240">
    <property type="entry name" value="ubiquitin"/>
    <property type="match status" value="1"/>
</dbReference>
<dbReference type="SUPFAM" id="SSF54236">
    <property type="entry name" value="Ubiquitin-like"/>
    <property type="match status" value="1"/>
</dbReference>
<dbReference type="InterPro" id="IPR001104">
    <property type="entry name" value="3-oxo-5_a-steroid_4-DH_C"/>
</dbReference>
<dbReference type="Pfam" id="PF02544">
    <property type="entry name" value="Steroid_dh"/>
    <property type="match status" value="1"/>
</dbReference>
<feature type="transmembrane region" description="Helical" evidence="10">
    <location>
        <begin position="243"/>
        <end position="268"/>
    </location>
</feature>
<name>A0AAE9WAB8_9SCHI</name>
<dbReference type="InterPro" id="IPR029071">
    <property type="entry name" value="Ubiquitin-like_domsf"/>
</dbReference>
<evidence type="ECO:0000256" key="1">
    <source>
        <dbReference type="ARBA" id="ARBA00004477"/>
    </source>
</evidence>
<evidence type="ECO:0000256" key="2">
    <source>
        <dbReference type="ARBA" id="ARBA00007742"/>
    </source>
</evidence>
<keyword evidence="9 10" id="KW-0472">Membrane</keyword>
<gene>
    <name evidence="12" type="primary">tsc13</name>
    <name evidence="12" type="ORF">SOMG_01449</name>
</gene>
<dbReference type="InterPro" id="IPR000626">
    <property type="entry name" value="Ubiquitin-like_dom"/>
</dbReference>
<dbReference type="AlphaFoldDB" id="A0AAE9WAB8"/>
<keyword evidence="8" id="KW-0443">Lipid metabolism</keyword>
<dbReference type="Proteomes" id="UP001212411">
    <property type="component" value="Chromosome 1"/>
</dbReference>
<keyword evidence="4 10" id="KW-0812">Transmembrane</keyword>